<proteinExistence type="predicted"/>
<protein>
    <submittedName>
        <fullName evidence="1">SusD/RagB family nutrient-binding outer membrane lipoprotein</fullName>
    </submittedName>
</protein>
<dbReference type="InterPro" id="IPR011990">
    <property type="entry name" value="TPR-like_helical_dom_sf"/>
</dbReference>
<dbReference type="Pfam" id="PF12771">
    <property type="entry name" value="SusD-like_2"/>
    <property type="match status" value="1"/>
</dbReference>
<comment type="caution">
    <text evidence="1">The sequence shown here is derived from an EMBL/GenBank/DDBJ whole genome shotgun (WGS) entry which is preliminary data.</text>
</comment>
<reference evidence="2" key="1">
    <citation type="journal article" date="2019" name="Int. J. Syst. Evol. Microbiol.">
        <title>The Global Catalogue of Microorganisms (GCM) 10K type strain sequencing project: providing services to taxonomists for standard genome sequencing and annotation.</title>
        <authorList>
            <consortium name="The Broad Institute Genomics Platform"/>
            <consortium name="The Broad Institute Genome Sequencing Center for Infectious Disease"/>
            <person name="Wu L."/>
            <person name="Ma J."/>
        </authorList>
    </citation>
    <scope>NUCLEOTIDE SEQUENCE [LARGE SCALE GENOMIC DNA]</scope>
    <source>
        <strain evidence="2">KCTC 52042</strain>
    </source>
</reference>
<dbReference type="PROSITE" id="PS51257">
    <property type="entry name" value="PROKAR_LIPOPROTEIN"/>
    <property type="match status" value="1"/>
</dbReference>
<gene>
    <name evidence="1" type="ORF">ACFSVN_05660</name>
</gene>
<organism evidence="1 2">
    <name type="scientific">Gracilimonas halophila</name>
    <dbReference type="NCBI Taxonomy" id="1834464"/>
    <lineage>
        <taxon>Bacteria</taxon>
        <taxon>Pseudomonadati</taxon>
        <taxon>Balneolota</taxon>
        <taxon>Balneolia</taxon>
        <taxon>Balneolales</taxon>
        <taxon>Balneolaceae</taxon>
        <taxon>Gracilimonas</taxon>
    </lineage>
</organism>
<accession>A0ABW5JIJ7</accession>
<evidence type="ECO:0000313" key="1">
    <source>
        <dbReference type="EMBL" id="MFD2531924.1"/>
    </source>
</evidence>
<dbReference type="Gene3D" id="1.25.40.390">
    <property type="match status" value="1"/>
</dbReference>
<dbReference type="RefSeq" id="WP_390299847.1">
    <property type="nucleotide sequence ID" value="NZ_JBHULI010000022.1"/>
</dbReference>
<dbReference type="SUPFAM" id="SSF48452">
    <property type="entry name" value="TPR-like"/>
    <property type="match status" value="1"/>
</dbReference>
<dbReference type="InterPro" id="IPR041662">
    <property type="entry name" value="SusD-like_2"/>
</dbReference>
<dbReference type="Proteomes" id="UP001597460">
    <property type="component" value="Unassembled WGS sequence"/>
</dbReference>
<dbReference type="EMBL" id="JBHULI010000022">
    <property type="protein sequence ID" value="MFD2531924.1"/>
    <property type="molecule type" value="Genomic_DNA"/>
</dbReference>
<sequence>MKIFSKQILIFCITTVFFLTGCEGFLDINDDPNNPTEAPPQGLMTNVTYETAQNMYRMGSITSYYVQYLASPNQASATDVHEAVSYGNQWYRLYDVMTDLTDLEVLAEEEGATQYVGIAKILKALNLATLVDAWGDAPYSQAFYAETLNPEYDSQENLYNEVFTLLEDGLTELQAGNSTIVAGNEDFIYGGDITRWERLAYMLQARYLNHYSKQASYVPDAVLAALDNGFQSNADDAQVTYYEEEVNPWASVAIANAGLILGGWMSEQIVDHMNGTTYGVIDPRIETFMSTNDDDDYVGVTNGAGRGNAPEQGAFSVLTTDDFYSAQTAPVVIASYAEQKFIEAEAALRATPSQTTRAYQAYMDGIEAHMDKVGVAEADKQLYMNNPVVDVGELNLTIDHIMKEKYVAMFLHPESWVDARRHDYSYNDMIPPANSALGGDWVRRFIYPESETQRNGENVPSITQTDNLFWDQ</sequence>
<evidence type="ECO:0000313" key="2">
    <source>
        <dbReference type="Proteomes" id="UP001597460"/>
    </source>
</evidence>
<name>A0ABW5JIJ7_9BACT</name>
<keyword evidence="2" id="KW-1185">Reference proteome</keyword>
<keyword evidence="1" id="KW-0449">Lipoprotein</keyword>